<feature type="region of interest" description="Disordered" evidence="1">
    <location>
        <begin position="1"/>
        <end position="56"/>
    </location>
</feature>
<reference evidence="3" key="4">
    <citation type="journal article" date="2015" name="G3 (Bethesda)">
        <title>Genome sequences of three phytopathogenic species of the Magnaporthaceae family of fungi.</title>
        <authorList>
            <person name="Okagaki L.H."/>
            <person name="Nunes C.C."/>
            <person name="Sailsbery J."/>
            <person name="Clay B."/>
            <person name="Brown D."/>
            <person name="John T."/>
            <person name="Oh Y."/>
            <person name="Young N."/>
            <person name="Fitzgerald M."/>
            <person name="Haas B.J."/>
            <person name="Zeng Q."/>
            <person name="Young S."/>
            <person name="Adiconis X."/>
            <person name="Fan L."/>
            <person name="Levin J.Z."/>
            <person name="Mitchell T.K."/>
            <person name="Okubara P.A."/>
            <person name="Farman M.L."/>
            <person name="Kohn L.M."/>
            <person name="Birren B."/>
            <person name="Ma L.-J."/>
            <person name="Dean R.A."/>
        </authorList>
    </citation>
    <scope>NUCLEOTIDE SEQUENCE</scope>
    <source>
        <strain evidence="3">R3-111a-1</strain>
    </source>
</reference>
<reference evidence="3" key="5">
    <citation type="submission" date="2018-04" db="UniProtKB">
        <authorList>
            <consortium name="EnsemblFungi"/>
        </authorList>
    </citation>
    <scope>IDENTIFICATION</scope>
    <source>
        <strain evidence="3">R3-111a-1</strain>
    </source>
</reference>
<dbReference type="AlphaFoldDB" id="J3NMU2"/>
<sequence>MERAREEKASRRAAASVFGRGAGTRDSAGWIGGGGVQPRGRGAGEKSRRGVGMNKSSTTLGTALQLHASVYFGTITTNKTGAGIRHQAVETRSLNGGAGGGRDHGSVRASDGLPGCVAGWDFGRAHRAKRSASGNEAKPQEDAQAAFSPLLRQSDRRQSPGKSLGPAAS</sequence>
<dbReference type="HOGENOM" id="CLU_1578613_0_0_1"/>
<accession>J3NMU2</accession>
<dbReference type="GeneID" id="20343059"/>
<dbReference type="EMBL" id="GL385396">
    <property type="protein sequence ID" value="EJT77493.1"/>
    <property type="molecule type" value="Genomic_DNA"/>
</dbReference>
<evidence type="ECO:0000256" key="1">
    <source>
        <dbReference type="SAM" id="MobiDB-lite"/>
    </source>
</evidence>
<organism evidence="2">
    <name type="scientific">Gaeumannomyces tritici (strain R3-111a-1)</name>
    <name type="common">Wheat and barley take-all root rot fungus</name>
    <name type="synonym">Gaeumannomyces graminis var. tritici</name>
    <dbReference type="NCBI Taxonomy" id="644352"/>
    <lineage>
        <taxon>Eukaryota</taxon>
        <taxon>Fungi</taxon>
        <taxon>Dikarya</taxon>
        <taxon>Ascomycota</taxon>
        <taxon>Pezizomycotina</taxon>
        <taxon>Sordariomycetes</taxon>
        <taxon>Sordariomycetidae</taxon>
        <taxon>Magnaporthales</taxon>
        <taxon>Magnaporthaceae</taxon>
        <taxon>Gaeumannomyces</taxon>
    </lineage>
</organism>
<dbReference type="RefSeq" id="XP_009218638.1">
    <property type="nucleotide sequence ID" value="XM_009220374.1"/>
</dbReference>
<feature type="compositionally biased region" description="Basic and acidic residues" evidence="1">
    <location>
        <begin position="1"/>
        <end position="10"/>
    </location>
</feature>
<name>J3NMU2_GAET3</name>
<reference evidence="2" key="3">
    <citation type="submission" date="2010-09" db="EMBL/GenBank/DDBJ databases">
        <title>Annotation of Gaeumannomyces graminis var. tritici R3-111a-1.</title>
        <authorList>
            <consortium name="The Broad Institute Genome Sequencing Platform"/>
            <person name="Ma L.-J."/>
            <person name="Dead R."/>
            <person name="Young S.K."/>
            <person name="Zeng Q."/>
            <person name="Gargeya S."/>
            <person name="Fitzgerald M."/>
            <person name="Haas B."/>
            <person name="Abouelleil A."/>
            <person name="Alvarado L."/>
            <person name="Arachchi H.M."/>
            <person name="Berlin A."/>
            <person name="Brown A."/>
            <person name="Chapman S.B."/>
            <person name="Chen Z."/>
            <person name="Dunbar C."/>
            <person name="Freedman E."/>
            <person name="Gearin G."/>
            <person name="Gellesch M."/>
            <person name="Goldberg J."/>
            <person name="Griggs A."/>
            <person name="Gujja S."/>
            <person name="Heiman D."/>
            <person name="Howarth C."/>
            <person name="Larson L."/>
            <person name="Lui A."/>
            <person name="MacDonald P.J.P."/>
            <person name="Mehta T."/>
            <person name="Montmayeur A."/>
            <person name="Murphy C."/>
            <person name="Neiman D."/>
            <person name="Pearson M."/>
            <person name="Priest M."/>
            <person name="Roberts A."/>
            <person name="Saif S."/>
            <person name="Shea T."/>
            <person name="Shenoy N."/>
            <person name="Sisk P."/>
            <person name="Stolte C."/>
            <person name="Sykes S."/>
            <person name="Yandava C."/>
            <person name="Wortman J."/>
            <person name="Nusbaum C."/>
            <person name="Birren B."/>
        </authorList>
    </citation>
    <scope>NUCLEOTIDE SEQUENCE</scope>
    <source>
        <strain evidence="2">R3-111a-1</strain>
    </source>
</reference>
<dbReference type="VEuPathDB" id="FungiDB:GGTG_02601"/>
<feature type="region of interest" description="Disordered" evidence="1">
    <location>
        <begin position="127"/>
        <end position="169"/>
    </location>
</feature>
<gene>
    <name evidence="3" type="primary">20343059</name>
    <name evidence="2" type="ORF">GGTG_02601</name>
</gene>
<proteinExistence type="predicted"/>
<dbReference type="Proteomes" id="UP000006039">
    <property type="component" value="Unassembled WGS sequence"/>
</dbReference>
<feature type="region of interest" description="Disordered" evidence="1">
    <location>
        <begin position="93"/>
        <end position="113"/>
    </location>
</feature>
<evidence type="ECO:0000313" key="4">
    <source>
        <dbReference type="Proteomes" id="UP000006039"/>
    </source>
</evidence>
<evidence type="ECO:0000313" key="3">
    <source>
        <dbReference type="EnsemblFungi" id="EJT77493"/>
    </source>
</evidence>
<protein>
    <submittedName>
        <fullName evidence="2 3">Uncharacterized protein</fullName>
    </submittedName>
</protein>
<keyword evidence="4" id="KW-1185">Reference proteome</keyword>
<reference evidence="2" key="2">
    <citation type="submission" date="2010-07" db="EMBL/GenBank/DDBJ databases">
        <authorList>
            <consortium name="The Broad Institute Genome Sequencing Platform"/>
            <consortium name="Broad Institute Genome Sequencing Center for Infectious Disease"/>
            <person name="Ma L.-J."/>
            <person name="Dead R."/>
            <person name="Young S."/>
            <person name="Zeng Q."/>
            <person name="Koehrsen M."/>
            <person name="Alvarado L."/>
            <person name="Berlin A."/>
            <person name="Chapman S.B."/>
            <person name="Chen Z."/>
            <person name="Freedman E."/>
            <person name="Gellesch M."/>
            <person name="Goldberg J."/>
            <person name="Griggs A."/>
            <person name="Gujja S."/>
            <person name="Heilman E.R."/>
            <person name="Heiman D."/>
            <person name="Hepburn T."/>
            <person name="Howarth C."/>
            <person name="Jen D."/>
            <person name="Larson L."/>
            <person name="Mehta T."/>
            <person name="Neiman D."/>
            <person name="Pearson M."/>
            <person name="Roberts A."/>
            <person name="Saif S."/>
            <person name="Shea T."/>
            <person name="Shenoy N."/>
            <person name="Sisk P."/>
            <person name="Stolte C."/>
            <person name="Sykes S."/>
            <person name="Walk T."/>
            <person name="White J."/>
            <person name="Yandava C."/>
            <person name="Haas B."/>
            <person name="Nusbaum C."/>
            <person name="Birren B."/>
        </authorList>
    </citation>
    <scope>NUCLEOTIDE SEQUENCE</scope>
    <source>
        <strain evidence="2">R3-111a-1</strain>
    </source>
</reference>
<dbReference type="EnsemblFungi" id="EJT77493">
    <property type="protein sequence ID" value="EJT77493"/>
    <property type="gene ID" value="GGTG_02601"/>
</dbReference>
<evidence type="ECO:0000313" key="2">
    <source>
        <dbReference type="EMBL" id="EJT77493.1"/>
    </source>
</evidence>
<reference evidence="4" key="1">
    <citation type="submission" date="2010-07" db="EMBL/GenBank/DDBJ databases">
        <title>The genome sequence of Gaeumannomyces graminis var. tritici strain R3-111a-1.</title>
        <authorList>
            <consortium name="The Broad Institute Genome Sequencing Platform"/>
            <person name="Ma L.-J."/>
            <person name="Dead R."/>
            <person name="Young S."/>
            <person name="Zeng Q."/>
            <person name="Koehrsen M."/>
            <person name="Alvarado L."/>
            <person name="Berlin A."/>
            <person name="Chapman S.B."/>
            <person name="Chen Z."/>
            <person name="Freedman E."/>
            <person name="Gellesch M."/>
            <person name="Goldberg J."/>
            <person name="Griggs A."/>
            <person name="Gujja S."/>
            <person name="Heilman E.R."/>
            <person name="Heiman D."/>
            <person name="Hepburn T."/>
            <person name="Howarth C."/>
            <person name="Jen D."/>
            <person name="Larson L."/>
            <person name="Mehta T."/>
            <person name="Neiman D."/>
            <person name="Pearson M."/>
            <person name="Roberts A."/>
            <person name="Saif S."/>
            <person name="Shea T."/>
            <person name="Shenoy N."/>
            <person name="Sisk P."/>
            <person name="Stolte C."/>
            <person name="Sykes S."/>
            <person name="Walk T."/>
            <person name="White J."/>
            <person name="Yandava C."/>
            <person name="Haas B."/>
            <person name="Nusbaum C."/>
            <person name="Birren B."/>
        </authorList>
    </citation>
    <scope>NUCLEOTIDE SEQUENCE [LARGE SCALE GENOMIC DNA]</scope>
    <source>
        <strain evidence="4">R3-111a-1</strain>
    </source>
</reference>